<gene>
    <name evidence="6" type="ORF">HNR38_000424</name>
</gene>
<comment type="similarity">
    <text evidence="1">Belongs to the LysR transcriptional regulatory family.</text>
</comment>
<dbReference type="PANTHER" id="PTHR30537">
    <property type="entry name" value="HTH-TYPE TRANSCRIPTIONAL REGULATOR"/>
    <property type="match status" value="1"/>
</dbReference>
<evidence type="ECO:0000256" key="1">
    <source>
        <dbReference type="ARBA" id="ARBA00009437"/>
    </source>
</evidence>
<dbReference type="GO" id="GO:0043565">
    <property type="term" value="F:sequence-specific DNA binding"/>
    <property type="evidence" value="ECO:0007669"/>
    <property type="project" value="TreeGrafter"/>
</dbReference>
<keyword evidence="2" id="KW-0805">Transcription regulation</keyword>
<dbReference type="PROSITE" id="PS50931">
    <property type="entry name" value="HTH_LYSR"/>
    <property type="match status" value="1"/>
</dbReference>
<protein>
    <submittedName>
        <fullName evidence="6">DNA-binding transcriptional LysR family regulator</fullName>
    </submittedName>
</protein>
<dbReference type="PANTHER" id="PTHR30537:SF66">
    <property type="entry name" value="IRON-REGULATED VIRULENCE REGULATORY PROTEIN IRGB"/>
    <property type="match status" value="1"/>
</dbReference>
<dbReference type="GO" id="GO:0006351">
    <property type="term" value="P:DNA-templated transcription"/>
    <property type="evidence" value="ECO:0007669"/>
    <property type="project" value="TreeGrafter"/>
</dbReference>
<dbReference type="InterPro" id="IPR005119">
    <property type="entry name" value="LysR_subst-bd"/>
</dbReference>
<evidence type="ECO:0000256" key="4">
    <source>
        <dbReference type="ARBA" id="ARBA00023163"/>
    </source>
</evidence>
<reference evidence="6 7" key="1">
    <citation type="submission" date="2020-08" db="EMBL/GenBank/DDBJ databases">
        <title>Genomic Encyclopedia of Type Strains, Phase IV (KMG-IV): sequencing the most valuable type-strain genomes for metagenomic binning, comparative biology and taxonomic classification.</title>
        <authorList>
            <person name="Goeker M."/>
        </authorList>
    </citation>
    <scope>NUCLEOTIDE SEQUENCE [LARGE SCALE GENOMIC DNA]</scope>
    <source>
        <strain evidence="6 7">DSM 22359</strain>
    </source>
</reference>
<dbReference type="AlphaFoldDB" id="A0A840UFL9"/>
<dbReference type="Proteomes" id="UP000591735">
    <property type="component" value="Unassembled WGS sequence"/>
</dbReference>
<dbReference type="Gene3D" id="1.10.10.10">
    <property type="entry name" value="Winged helix-like DNA-binding domain superfamily/Winged helix DNA-binding domain"/>
    <property type="match status" value="1"/>
</dbReference>
<keyword evidence="7" id="KW-1185">Reference proteome</keyword>
<accession>A0A840UFL9</accession>
<dbReference type="SUPFAM" id="SSF53850">
    <property type="entry name" value="Periplasmic binding protein-like II"/>
    <property type="match status" value="1"/>
</dbReference>
<evidence type="ECO:0000256" key="3">
    <source>
        <dbReference type="ARBA" id="ARBA00023125"/>
    </source>
</evidence>
<dbReference type="Gene3D" id="3.40.190.290">
    <property type="match status" value="1"/>
</dbReference>
<evidence type="ECO:0000256" key="2">
    <source>
        <dbReference type="ARBA" id="ARBA00023015"/>
    </source>
</evidence>
<proteinExistence type="inferred from homology"/>
<dbReference type="Pfam" id="PF00126">
    <property type="entry name" value="HTH_1"/>
    <property type="match status" value="1"/>
</dbReference>
<evidence type="ECO:0000313" key="6">
    <source>
        <dbReference type="EMBL" id="MBB5319956.1"/>
    </source>
</evidence>
<keyword evidence="3 6" id="KW-0238">DNA-binding</keyword>
<evidence type="ECO:0000313" key="7">
    <source>
        <dbReference type="Proteomes" id="UP000591735"/>
    </source>
</evidence>
<name>A0A840UFL9_9GAMM</name>
<comment type="caution">
    <text evidence="6">The sequence shown here is derived from an EMBL/GenBank/DDBJ whole genome shotgun (WGS) entry which is preliminary data.</text>
</comment>
<evidence type="ECO:0000259" key="5">
    <source>
        <dbReference type="PROSITE" id="PS50931"/>
    </source>
</evidence>
<dbReference type="GO" id="GO:0003700">
    <property type="term" value="F:DNA-binding transcription factor activity"/>
    <property type="evidence" value="ECO:0007669"/>
    <property type="project" value="InterPro"/>
</dbReference>
<dbReference type="InterPro" id="IPR000847">
    <property type="entry name" value="LysR_HTH_N"/>
</dbReference>
<organism evidence="6 7">
    <name type="scientific">Marinobacter oulmenensis</name>
    <dbReference type="NCBI Taxonomy" id="643747"/>
    <lineage>
        <taxon>Bacteria</taxon>
        <taxon>Pseudomonadati</taxon>
        <taxon>Pseudomonadota</taxon>
        <taxon>Gammaproteobacteria</taxon>
        <taxon>Pseudomonadales</taxon>
        <taxon>Marinobacteraceae</taxon>
        <taxon>Marinobacter</taxon>
    </lineage>
</organism>
<dbReference type="InterPro" id="IPR036390">
    <property type="entry name" value="WH_DNA-bd_sf"/>
</dbReference>
<keyword evidence="4" id="KW-0804">Transcription</keyword>
<dbReference type="InterPro" id="IPR058163">
    <property type="entry name" value="LysR-type_TF_proteobact-type"/>
</dbReference>
<sequence>MYDFQELEAFVSVVRTGSLTASTRDLGLPKSTLSRRIRQLEEAVGQPLLLRQSRRILPNEAGRVFYRYSNDMLELASQGREALDELREEVSGRLSLRCHESFVRGWFSKLVESFMESHPDLRVAIGTQRAVPESLDSDVCIWLGPVGDTALRQENLGNLTQGVYGSPDYFREHGSPQTPGDLDDHRWVDLLGDSAEGVVLRHSRLGVYPLTVPDRGLTVDQLSVQGDAIASGRGLGLMPHWLVEKRLQAHPGTLEPCLTEWQGPALPVTMLYPHGHLPRRVRAFLANIRAAVPAAWGQSVSVEGENVP</sequence>
<feature type="domain" description="HTH lysR-type" evidence="5">
    <location>
        <begin position="1"/>
        <end position="59"/>
    </location>
</feature>
<dbReference type="Pfam" id="PF03466">
    <property type="entry name" value="LysR_substrate"/>
    <property type="match status" value="1"/>
</dbReference>
<dbReference type="EMBL" id="JACHFE010000001">
    <property type="protein sequence ID" value="MBB5319956.1"/>
    <property type="molecule type" value="Genomic_DNA"/>
</dbReference>
<dbReference type="InterPro" id="IPR036388">
    <property type="entry name" value="WH-like_DNA-bd_sf"/>
</dbReference>
<dbReference type="RefSeq" id="WP_183699280.1">
    <property type="nucleotide sequence ID" value="NZ_JACHFE010000001.1"/>
</dbReference>
<dbReference type="SUPFAM" id="SSF46785">
    <property type="entry name" value="Winged helix' DNA-binding domain"/>
    <property type="match status" value="1"/>
</dbReference>